<name>A0A061RZI3_9CHLO</name>
<feature type="non-terminal residue" evidence="1">
    <location>
        <position position="67"/>
    </location>
</feature>
<dbReference type="EMBL" id="GBEZ01009628">
    <property type="protein sequence ID" value="JAC75971.1"/>
    <property type="molecule type" value="Transcribed_RNA"/>
</dbReference>
<feature type="non-terminal residue" evidence="1">
    <location>
        <position position="1"/>
    </location>
</feature>
<dbReference type="AlphaFoldDB" id="A0A061RZI3"/>
<organism evidence="1">
    <name type="scientific">Tetraselmis sp. GSL018</name>
    <dbReference type="NCBI Taxonomy" id="582737"/>
    <lineage>
        <taxon>Eukaryota</taxon>
        <taxon>Viridiplantae</taxon>
        <taxon>Chlorophyta</taxon>
        <taxon>core chlorophytes</taxon>
        <taxon>Chlorodendrophyceae</taxon>
        <taxon>Chlorodendrales</taxon>
        <taxon>Chlorodendraceae</taxon>
        <taxon>Tetraselmis</taxon>
    </lineage>
</organism>
<sequence length="67" mass="7334">RTSWVIDLAWTQARYAVLSFVSCKQRSSRNQRMKFGGKASVSVLPTQQLVAILATTGASLAAYLSDQ</sequence>
<protein>
    <submittedName>
        <fullName evidence="1">Uncharacterized protein</fullName>
    </submittedName>
</protein>
<reference evidence="1" key="1">
    <citation type="submission" date="2014-05" db="EMBL/GenBank/DDBJ databases">
        <title>The transcriptome of the halophilic microalga Tetraselmis sp. GSL018 isolated from the Great Salt Lake, Utah.</title>
        <authorList>
            <person name="Jinkerson R.E."/>
            <person name="D'Adamo S."/>
            <person name="Posewitz M.C."/>
        </authorList>
    </citation>
    <scope>NUCLEOTIDE SEQUENCE</scope>
    <source>
        <strain evidence="1">GSL018</strain>
    </source>
</reference>
<accession>A0A061RZI3</accession>
<proteinExistence type="predicted"/>
<gene>
    <name evidence="1" type="ORF">TSPGSL018_21549</name>
</gene>
<evidence type="ECO:0000313" key="1">
    <source>
        <dbReference type="EMBL" id="JAC75971.1"/>
    </source>
</evidence>